<evidence type="ECO:0000256" key="7">
    <source>
        <dbReference type="SAM" id="MobiDB-lite"/>
    </source>
</evidence>
<dbReference type="Pfam" id="PF08246">
    <property type="entry name" value="Inhibitor_I29"/>
    <property type="match status" value="1"/>
</dbReference>
<organism evidence="12 13">
    <name type="scientific">Acacia crassicarpa</name>
    <name type="common">northern wattle</name>
    <dbReference type="NCBI Taxonomy" id="499986"/>
    <lineage>
        <taxon>Eukaryota</taxon>
        <taxon>Viridiplantae</taxon>
        <taxon>Streptophyta</taxon>
        <taxon>Embryophyta</taxon>
        <taxon>Tracheophyta</taxon>
        <taxon>Spermatophyta</taxon>
        <taxon>Magnoliopsida</taxon>
        <taxon>eudicotyledons</taxon>
        <taxon>Gunneridae</taxon>
        <taxon>Pentapetalae</taxon>
        <taxon>rosids</taxon>
        <taxon>fabids</taxon>
        <taxon>Fabales</taxon>
        <taxon>Fabaceae</taxon>
        <taxon>Caesalpinioideae</taxon>
        <taxon>mimosoid clade</taxon>
        <taxon>Acacieae</taxon>
        <taxon>Acacia</taxon>
    </lineage>
</organism>
<keyword evidence="5" id="KW-1015">Disulfide bond</keyword>
<evidence type="ECO:0000256" key="3">
    <source>
        <dbReference type="ARBA" id="ARBA00022801"/>
    </source>
</evidence>
<feature type="region of interest" description="Disordered" evidence="7">
    <location>
        <begin position="362"/>
        <end position="391"/>
    </location>
</feature>
<dbReference type="PROSITE" id="PS00640">
    <property type="entry name" value="THIOL_PROTEASE_ASN"/>
    <property type="match status" value="1"/>
</dbReference>
<dbReference type="InterPro" id="IPR025660">
    <property type="entry name" value="Pept_his_AS"/>
</dbReference>
<comment type="similarity">
    <text evidence="1">Belongs to the peptidase C1 family.</text>
</comment>
<evidence type="ECO:0000256" key="6">
    <source>
        <dbReference type="ARBA" id="ARBA00023180"/>
    </source>
</evidence>
<sequence>MSSSQKLQASLIFFIWVSLACLSHGFPSKYSILGYELFKYPSDEEQVLELFQHWKKDHGRFYGHPEEAAMRFEIFKRNLKHVVEKNAMTSTSPNAHRLGLNRFADMTNEEFRRKYFSKMKKPTKTRGRDLINGGFHFKDESCEDAPSSLDWRKKGVVTGVKNQEDCGSCWAFSTTGAIEGINAIDTGKLISLSEQELVDCDTTNDGCEGGYMDYAFEWVIRNGGIDTETDYPYTGTDGTCNITKENRKLVSIDGYTDVTQTESALLCATVKQPISAGMDGSALDFQLYTSGIYDGDCSSDPDDIDHAVLIVGYGSEDGEDYWIVKNSWGTDWGLDGYFLLKRNAAEKYGKCAIDYMASYPTQESSAPSPASPPPPPVTPPPPPPPPPSPSPSPSECGDYSYCAVNQTCCCIYELLDVCLIYGCCEYENAVCCSGSEYCCPSDYPICDIEEGFCLQKSGDVMGVPAKKKKMAKHKFPWSKTEGKAGERKTYRTLEFKRNPFAAAMR</sequence>
<dbReference type="GO" id="GO:0006508">
    <property type="term" value="P:proteolysis"/>
    <property type="evidence" value="ECO:0007669"/>
    <property type="project" value="UniProtKB-KW"/>
</dbReference>
<dbReference type="SMART" id="SM00277">
    <property type="entry name" value="GRAN"/>
    <property type="match status" value="1"/>
</dbReference>
<keyword evidence="3" id="KW-0378">Hydrolase</keyword>
<dbReference type="InterPro" id="IPR038765">
    <property type="entry name" value="Papain-like_cys_pep_sf"/>
</dbReference>
<dbReference type="CDD" id="cd02248">
    <property type="entry name" value="Peptidase_C1A"/>
    <property type="match status" value="1"/>
</dbReference>
<dbReference type="InterPro" id="IPR013128">
    <property type="entry name" value="Peptidase_C1A"/>
</dbReference>
<dbReference type="InterPro" id="IPR039417">
    <property type="entry name" value="Peptidase_C1A_papain-like"/>
</dbReference>
<proteinExistence type="inferred from homology"/>
<dbReference type="InterPro" id="IPR037277">
    <property type="entry name" value="Granulin_sf"/>
</dbReference>
<evidence type="ECO:0000313" key="13">
    <source>
        <dbReference type="Proteomes" id="UP001293593"/>
    </source>
</evidence>
<dbReference type="Gene3D" id="2.10.25.160">
    <property type="entry name" value="Granulin"/>
    <property type="match status" value="1"/>
</dbReference>
<dbReference type="AlphaFoldDB" id="A0AAE1MKY9"/>
<keyword evidence="13" id="KW-1185">Reference proteome</keyword>
<keyword evidence="2" id="KW-0645">Protease</keyword>
<feature type="domain" description="Cathepsin propeptide inhibitor" evidence="11">
    <location>
        <begin position="51"/>
        <end position="111"/>
    </location>
</feature>
<reference evidence="12" key="1">
    <citation type="submission" date="2023-10" db="EMBL/GenBank/DDBJ databases">
        <title>Chromosome-level genome of the transformable northern wattle, Acacia crassicarpa.</title>
        <authorList>
            <person name="Massaro I."/>
            <person name="Sinha N.R."/>
            <person name="Poethig S."/>
            <person name="Leichty A.R."/>
        </authorList>
    </citation>
    <scope>NUCLEOTIDE SEQUENCE</scope>
    <source>
        <strain evidence="12">Acra3RX</strain>
        <tissue evidence="12">Leaf</tissue>
    </source>
</reference>
<dbReference type="PANTHER" id="PTHR12411">
    <property type="entry name" value="CYSTEINE PROTEASE FAMILY C1-RELATED"/>
    <property type="match status" value="1"/>
</dbReference>
<dbReference type="EMBL" id="JAWXYG010000005">
    <property type="protein sequence ID" value="KAK4271702.1"/>
    <property type="molecule type" value="Genomic_DNA"/>
</dbReference>
<feature type="signal peptide" evidence="8">
    <location>
        <begin position="1"/>
        <end position="25"/>
    </location>
</feature>
<evidence type="ECO:0000256" key="1">
    <source>
        <dbReference type="ARBA" id="ARBA00008455"/>
    </source>
</evidence>
<dbReference type="InterPro" id="IPR013201">
    <property type="entry name" value="Prot_inhib_I29"/>
</dbReference>
<keyword evidence="8" id="KW-0732">Signal</keyword>
<dbReference type="InterPro" id="IPR000169">
    <property type="entry name" value="Pept_cys_AS"/>
</dbReference>
<evidence type="ECO:0000256" key="5">
    <source>
        <dbReference type="ARBA" id="ARBA00023157"/>
    </source>
</evidence>
<dbReference type="InterPro" id="IPR000668">
    <property type="entry name" value="Peptidase_C1A_C"/>
</dbReference>
<dbReference type="InterPro" id="IPR025661">
    <property type="entry name" value="Pept_asp_AS"/>
</dbReference>
<dbReference type="SMART" id="SM00848">
    <property type="entry name" value="Inhibitor_I29"/>
    <property type="match status" value="1"/>
</dbReference>
<keyword evidence="6" id="KW-0325">Glycoprotein</keyword>
<dbReference type="PROSITE" id="PS00639">
    <property type="entry name" value="THIOL_PROTEASE_HIS"/>
    <property type="match status" value="1"/>
</dbReference>
<keyword evidence="4" id="KW-0788">Thiol protease</keyword>
<dbReference type="Gene3D" id="3.90.70.10">
    <property type="entry name" value="Cysteine proteinases"/>
    <property type="match status" value="1"/>
</dbReference>
<dbReference type="SMART" id="SM00645">
    <property type="entry name" value="Pept_C1"/>
    <property type="match status" value="1"/>
</dbReference>
<feature type="domain" description="Granulins" evidence="9">
    <location>
        <begin position="396"/>
        <end position="453"/>
    </location>
</feature>
<dbReference type="PROSITE" id="PS00139">
    <property type="entry name" value="THIOL_PROTEASE_CYS"/>
    <property type="match status" value="1"/>
</dbReference>
<dbReference type="Proteomes" id="UP001293593">
    <property type="component" value="Unassembled WGS sequence"/>
</dbReference>
<dbReference type="SUPFAM" id="SSF54001">
    <property type="entry name" value="Cysteine proteinases"/>
    <property type="match status" value="1"/>
</dbReference>
<evidence type="ECO:0000259" key="10">
    <source>
        <dbReference type="SMART" id="SM00645"/>
    </source>
</evidence>
<evidence type="ECO:0000256" key="8">
    <source>
        <dbReference type="SAM" id="SignalP"/>
    </source>
</evidence>
<name>A0AAE1MKY9_9FABA</name>
<feature type="domain" description="Peptidase C1A papain C-terminal" evidence="10">
    <location>
        <begin position="145"/>
        <end position="361"/>
    </location>
</feature>
<accession>A0AAE1MKY9</accession>
<dbReference type="InterPro" id="IPR000118">
    <property type="entry name" value="Granulin"/>
</dbReference>
<feature type="compositionally biased region" description="Pro residues" evidence="7">
    <location>
        <begin position="369"/>
        <end position="391"/>
    </location>
</feature>
<evidence type="ECO:0000259" key="11">
    <source>
        <dbReference type="SMART" id="SM00848"/>
    </source>
</evidence>
<evidence type="ECO:0000313" key="12">
    <source>
        <dbReference type="EMBL" id="KAK4271702.1"/>
    </source>
</evidence>
<comment type="caution">
    <text evidence="12">The sequence shown here is derived from an EMBL/GenBank/DDBJ whole genome shotgun (WGS) entry which is preliminary data.</text>
</comment>
<evidence type="ECO:0000259" key="9">
    <source>
        <dbReference type="SMART" id="SM00277"/>
    </source>
</evidence>
<gene>
    <name evidence="12" type="ORF">QN277_020354</name>
</gene>
<dbReference type="Pfam" id="PF00112">
    <property type="entry name" value="Peptidase_C1"/>
    <property type="match status" value="1"/>
</dbReference>
<dbReference type="PROSITE" id="PS51257">
    <property type="entry name" value="PROKAR_LIPOPROTEIN"/>
    <property type="match status" value="1"/>
</dbReference>
<dbReference type="Pfam" id="PF00396">
    <property type="entry name" value="Granulin"/>
    <property type="match status" value="1"/>
</dbReference>
<dbReference type="PRINTS" id="PR00705">
    <property type="entry name" value="PAPAIN"/>
</dbReference>
<protein>
    <recommendedName>
        <fullName evidence="14">Low-temperature-induced cysteine proteinase-like</fullName>
    </recommendedName>
</protein>
<evidence type="ECO:0000256" key="2">
    <source>
        <dbReference type="ARBA" id="ARBA00022670"/>
    </source>
</evidence>
<dbReference type="GO" id="GO:0008234">
    <property type="term" value="F:cysteine-type peptidase activity"/>
    <property type="evidence" value="ECO:0007669"/>
    <property type="project" value="UniProtKB-KW"/>
</dbReference>
<evidence type="ECO:0008006" key="14">
    <source>
        <dbReference type="Google" id="ProtNLM"/>
    </source>
</evidence>
<evidence type="ECO:0000256" key="4">
    <source>
        <dbReference type="ARBA" id="ARBA00022807"/>
    </source>
</evidence>
<dbReference type="FunFam" id="3.90.70.10:FF:000177">
    <property type="entry name" value="Cysteine proteinase RD21A"/>
    <property type="match status" value="1"/>
</dbReference>
<feature type="chain" id="PRO_5042276346" description="Low-temperature-induced cysteine proteinase-like" evidence="8">
    <location>
        <begin position="26"/>
        <end position="505"/>
    </location>
</feature>
<dbReference type="SUPFAM" id="SSF57277">
    <property type="entry name" value="Granulin repeat"/>
    <property type="match status" value="1"/>
</dbReference>